<keyword evidence="1 5" id="KW-0805">Transcription regulation</keyword>
<dbReference type="NCBIfam" id="NF005413">
    <property type="entry name" value="PRK06986.1"/>
    <property type="match status" value="1"/>
</dbReference>
<dbReference type="InterPro" id="IPR014284">
    <property type="entry name" value="RNA_pol_sigma-70_dom"/>
</dbReference>
<dbReference type="RefSeq" id="WP_154619772.1">
    <property type="nucleotide sequence ID" value="NZ_CBCTNG010000001.1"/>
</dbReference>
<dbReference type="InterPro" id="IPR007627">
    <property type="entry name" value="RNA_pol_sigma70_r2"/>
</dbReference>
<evidence type="ECO:0000313" key="8">
    <source>
        <dbReference type="EMBL" id="MSV24040.1"/>
    </source>
</evidence>
<organism evidence="8 9">
    <name type="scientific">Selenomonas montiformis</name>
    <dbReference type="NCBI Taxonomy" id="2652285"/>
    <lineage>
        <taxon>Bacteria</taxon>
        <taxon>Bacillati</taxon>
        <taxon>Bacillota</taxon>
        <taxon>Negativicutes</taxon>
        <taxon>Selenomonadales</taxon>
        <taxon>Selenomonadaceae</taxon>
        <taxon>Selenomonas</taxon>
    </lineage>
</organism>
<dbReference type="Proteomes" id="UP000430222">
    <property type="component" value="Unassembled WGS sequence"/>
</dbReference>
<dbReference type="CDD" id="cd06171">
    <property type="entry name" value="Sigma70_r4"/>
    <property type="match status" value="1"/>
</dbReference>
<evidence type="ECO:0000259" key="7">
    <source>
        <dbReference type="PROSITE" id="PS00716"/>
    </source>
</evidence>
<dbReference type="InterPro" id="IPR007624">
    <property type="entry name" value="RNA_pol_sigma70_r3"/>
</dbReference>
<evidence type="ECO:0000256" key="3">
    <source>
        <dbReference type="ARBA" id="ARBA00023125"/>
    </source>
</evidence>
<dbReference type="PRINTS" id="PR00046">
    <property type="entry name" value="SIGMA70FCT"/>
</dbReference>
<dbReference type="NCBIfam" id="TIGR02937">
    <property type="entry name" value="sigma70-ECF"/>
    <property type="match status" value="1"/>
</dbReference>
<dbReference type="Gene3D" id="1.20.140.160">
    <property type="match status" value="1"/>
</dbReference>
<proteinExistence type="inferred from homology"/>
<evidence type="ECO:0000256" key="4">
    <source>
        <dbReference type="ARBA" id="ARBA00023163"/>
    </source>
</evidence>
<dbReference type="PROSITE" id="PS00716">
    <property type="entry name" value="SIGMA70_2"/>
    <property type="match status" value="1"/>
</dbReference>
<dbReference type="Gene3D" id="1.10.1740.10">
    <property type="match status" value="1"/>
</dbReference>
<dbReference type="EMBL" id="VUNL01000002">
    <property type="protein sequence ID" value="MSV24040.1"/>
    <property type="molecule type" value="Genomic_DNA"/>
</dbReference>
<dbReference type="AlphaFoldDB" id="A0A6I2UVA5"/>
<comment type="caution">
    <text evidence="8">The sequence shown here is derived from an EMBL/GenBank/DDBJ whole genome shotgun (WGS) entry which is preliminary data.</text>
</comment>
<comment type="similarity">
    <text evidence="5">Belongs to the sigma-70 factor family.</text>
</comment>
<dbReference type="PIRSF" id="PIRSF000770">
    <property type="entry name" value="RNA_pol_sigma-SigE/K"/>
    <property type="match status" value="1"/>
</dbReference>
<sequence>MDSLDQSHDENLTDVTSLWHRYLAHKNIDLRNQLAEHYLPLVKLVAGRLAISLPAHVDRDDLLSSGFFGLLDAIDRYDMERKNKFETYAGVRIRGAMLDYLRSKDWIPVAVRQKIRRYEQAVYELETRLGHTATDEELAEELGLTIGELQKLESQVSVATIIPLDDYLRTDTPASQEDGPSEQVEKSELRSILAAAIERLPEKEKKVVALYYYEELTLKEISMILHLSEARISQLHTKAVFRLRGYLSRMKANLV</sequence>
<dbReference type="PROSITE" id="PS00715">
    <property type="entry name" value="SIGMA70_1"/>
    <property type="match status" value="1"/>
</dbReference>
<feature type="domain" description="RNA polymerase sigma-70" evidence="7">
    <location>
        <begin position="217"/>
        <end position="243"/>
    </location>
</feature>
<feature type="domain" description="RNA polymerase sigma-70" evidence="6">
    <location>
        <begin position="61"/>
        <end position="74"/>
    </location>
</feature>
<dbReference type="GO" id="GO:0006352">
    <property type="term" value="P:DNA-templated transcription initiation"/>
    <property type="evidence" value="ECO:0007669"/>
    <property type="project" value="InterPro"/>
</dbReference>
<name>A0A6I2UVA5_9FIRM</name>
<dbReference type="InterPro" id="IPR000943">
    <property type="entry name" value="RNA_pol_sigma70"/>
</dbReference>
<dbReference type="InterPro" id="IPR013324">
    <property type="entry name" value="RNA_pol_sigma_r3/r4-like"/>
</dbReference>
<dbReference type="GO" id="GO:0016987">
    <property type="term" value="F:sigma factor activity"/>
    <property type="evidence" value="ECO:0007669"/>
    <property type="project" value="UniProtKB-KW"/>
</dbReference>
<evidence type="ECO:0000256" key="1">
    <source>
        <dbReference type="ARBA" id="ARBA00023015"/>
    </source>
</evidence>
<keyword evidence="3 5" id="KW-0238">DNA-binding</keyword>
<dbReference type="InterPro" id="IPR007630">
    <property type="entry name" value="RNA_pol_sigma70_r4"/>
</dbReference>
<evidence type="ECO:0000313" key="9">
    <source>
        <dbReference type="Proteomes" id="UP000430222"/>
    </source>
</evidence>
<gene>
    <name evidence="8" type="ORF">FYJ78_02335</name>
</gene>
<dbReference type="GO" id="GO:0003899">
    <property type="term" value="F:DNA-directed RNA polymerase activity"/>
    <property type="evidence" value="ECO:0007669"/>
    <property type="project" value="InterPro"/>
</dbReference>
<dbReference type="InterPro" id="IPR012845">
    <property type="entry name" value="RNA_pol_sigma_FliA_WhiG"/>
</dbReference>
<keyword evidence="9" id="KW-1185">Reference proteome</keyword>
<dbReference type="Pfam" id="PF04539">
    <property type="entry name" value="Sigma70_r3"/>
    <property type="match status" value="1"/>
</dbReference>
<dbReference type="GO" id="GO:0003677">
    <property type="term" value="F:DNA binding"/>
    <property type="evidence" value="ECO:0007669"/>
    <property type="project" value="UniProtKB-KW"/>
</dbReference>
<evidence type="ECO:0000259" key="6">
    <source>
        <dbReference type="PROSITE" id="PS00715"/>
    </source>
</evidence>
<reference evidence="8 9" key="1">
    <citation type="submission" date="2019-08" db="EMBL/GenBank/DDBJ databases">
        <title>In-depth cultivation of the pig gut microbiome towards novel bacterial diversity and tailored functional studies.</title>
        <authorList>
            <person name="Wylensek D."/>
            <person name="Hitch T.C.A."/>
            <person name="Clavel T."/>
        </authorList>
    </citation>
    <scope>NUCLEOTIDE SEQUENCE [LARGE SCALE GENOMIC DNA]</scope>
    <source>
        <strain evidence="9">WCA-380-WT-3B3</strain>
    </source>
</reference>
<dbReference type="Pfam" id="PF04542">
    <property type="entry name" value="Sigma70_r2"/>
    <property type="match status" value="1"/>
</dbReference>
<evidence type="ECO:0000256" key="2">
    <source>
        <dbReference type="ARBA" id="ARBA00023082"/>
    </source>
</evidence>
<dbReference type="Pfam" id="PF04545">
    <property type="entry name" value="Sigma70_r4"/>
    <property type="match status" value="1"/>
</dbReference>
<accession>A0A6I2UVA5</accession>
<protein>
    <recommendedName>
        <fullName evidence="5">RNA polymerase sigma factor</fullName>
    </recommendedName>
</protein>
<keyword evidence="4 5" id="KW-0804">Transcription</keyword>
<comment type="function">
    <text evidence="5">Sigma factors are initiation factors that promote the attachment of RNA polymerase to specific initiation sites and are then released.</text>
</comment>
<keyword evidence="2 5" id="KW-0731">Sigma factor</keyword>
<dbReference type="NCBIfam" id="TIGR02479">
    <property type="entry name" value="FliA_WhiG"/>
    <property type="match status" value="1"/>
</dbReference>
<dbReference type="SUPFAM" id="SSF88946">
    <property type="entry name" value="Sigma2 domain of RNA polymerase sigma factors"/>
    <property type="match status" value="1"/>
</dbReference>
<dbReference type="PANTHER" id="PTHR30385">
    <property type="entry name" value="SIGMA FACTOR F FLAGELLAR"/>
    <property type="match status" value="1"/>
</dbReference>
<dbReference type="SUPFAM" id="SSF88659">
    <property type="entry name" value="Sigma3 and sigma4 domains of RNA polymerase sigma factors"/>
    <property type="match status" value="2"/>
</dbReference>
<dbReference type="InterPro" id="IPR013325">
    <property type="entry name" value="RNA_pol_sigma_r2"/>
</dbReference>
<evidence type="ECO:0000256" key="5">
    <source>
        <dbReference type="RuleBase" id="RU362124"/>
    </source>
</evidence>
<dbReference type="PANTHER" id="PTHR30385:SF7">
    <property type="entry name" value="RNA POLYMERASE SIGMA FACTOR FLIA"/>
    <property type="match status" value="1"/>
</dbReference>